<dbReference type="AlphaFoldDB" id="A0A916RTN1"/>
<comment type="caution">
    <text evidence="3">The sequence shown here is derived from an EMBL/GenBank/DDBJ whole genome shotgun (WGS) entry which is preliminary data.</text>
</comment>
<feature type="domain" description="GGDEF" evidence="2">
    <location>
        <begin position="210"/>
        <end position="343"/>
    </location>
</feature>
<dbReference type="RefSeq" id="WP_229668852.1">
    <property type="nucleotide sequence ID" value="NZ_BMJB01000001.1"/>
</dbReference>
<dbReference type="PANTHER" id="PTHR45138">
    <property type="entry name" value="REGULATORY COMPONENTS OF SENSORY TRANSDUCTION SYSTEM"/>
    <property type="match status" value="1"/>
</dbReference>
<evidence type="ECO:0000313" key="3">
    <source>
        <dbReference type="EMBL" id="GGA68476.1"/>
    </source>
</evidence>
<dbReference type="SMART" id="SM00065">
    <property type="entry name" value="GAF"/>
    <property type="match status" value="1"/>
</dbReference>
<dbReference type="InterPro" id="IPR000160">
    <property type="entry name" value="GGDEF_dom"/>
</dbReference>
<organism evidence="3 4">
    <name type="scientific">Edaphobacter acidisoli</name>
    <dbReference type="NCBI Taxonomy" id="2040573"/>
    <lineage>
        <taxon>Bacteria</taxon>
        <taxon>Pseudomonadati</taxon>
        <taxon>Acidobacteriota</taxon>
        <taxon>Terriglobia</taxon>
        <taxon>Terriglobales</taxon>
        <taxon>Acidobacteriaceae</taxon>
        <taxon>Edaphobacter</taxon>
    </lineage>
</organism>
<proteinExistence type="predicted"/>
<dbReference type="SUPFAM" id="SSF55073">
    <property type="entry name" value="Nucleotide cyclase"/>
    <property type="match status" value="1"/>
</dbReference>
<dbReference type="InterPro" id="IPR029016">
    <property type="entry name" value="GAF-like_dom_sf"/>
</dbReference>
<dbReference type="EMBL" id="BMJB01000001">
    <property type="protein sequence ID" value="GGA68476.1"/>
    <property type="molecule type" value="Genomic_DNA"/>
</dbReference>
<dbReference type="GO" id="GO:0043709">
    <property type="term" value="P:cell adhesion involved in single-species biofilm formation"/>
    <property type="evidence" value="ECO:0007669"/>
    <property type="project" value="TreeGrafter"/>
</dbReference>
<dbReference type="Pfam" id="PF00990">
    <property type="entry name" value="GGDEF"/>
    <property type="match status" value="1"/>
</dbReference>
<dbReference type="Pfam" id="PF13185">
    <property type="entry name" value="GAF_2"/>
    <property type="match status" value="1"/>
</dbReference>
<dbReference type="GO" id="GO:1902201">
    <property type="term" value="P:negative regulation of bacterial-type flagellum-dependent cell motility"/>
    <property type="evidence" value="ECO:0007669"/>
    <property type="project" value="TreeGrafter"/>
</dbReference>
<dbReference type="PANTHER" id="PTHR45138:SF6">
    <property type="entry name" value="DIGUANYLATE CYCLASE DGCN"/>
    <property type="match status" value="1"/>
</dbReference>
<reference evidence="3" key="2">
    <citation type="submission" date="2020-09" db="EMBL/GenBank/DDBJ databases">
        <authorList>
            <person name="Sun Q."/>
            <person name="Zhou Y."/>
        </authorList>
    </citation>
    <scope>NUCLEOTIDE SEQUENCE</scope>
    <source>
        <strain evidence="3">CGMCC 1.15447</strain>
    </source>
</reference>
<dbReference type="EC" id="2.7.7.65" evidence="1"/>
<protein>
    <recommendedName>
        <fullName evidence="1">diguanylate cyclase</fullName>
        <ecNumber evidence="1">2.7.7.65</ecNumber>
    </recommendedName>
</protein>
<dbReference type="InterPro" id="IPR043128">
    <property type="entry name" value="Rev_trsase/Diguanyl_cyclase"/>
</dbReference>
<dbReference type="SMART" id="SM00267">
    <property type="entry name" value="GGDEF"/>
    <property type="match status" value="1"/>
</dbReference>
<dbReference type="InterPro" id="IPR029787">
    <property type="entry name" value="Nucleotide_cyclase"/>
</dbReference>
<dbReference type="CDD" id="cd01949">
    <property type="entry name" value="GGDEF"/>
    <property type="match status" value="1"/>
</dbReference>
<dbReference type="Gene3D" id="3.30.70.270">
    <property type="match status" value="1"/>
</dbReference>
<name>A0A916RTN1_9BACT</name>
<dbReference type="GO" id="GO:0052621">
    <property type="term" value="F:diguanylate cyclase activity"/>
    <property type="evidence" value="ECO:0007669"/>
    <property type="project" value="UniProtKB-EC"/>
</dbReference>
<gene>
    <name evidence="3" type="ORF">GCM10011507_19970</name>
</gene>
<accession>A0A916RTN1</accession>
<dbReference type="PROSITE" id="PS50887">
    <property type="entry name" value="GGDEF"/>
    <property type="match status" value="1"/>
</dbReference>
<dbReference type="InterPro" id="IPR003018">
    <property type="entry name" value="GAF"/>
</dbReference>
<dbReference type="InterPro" id="IPR050469">
    <property type="entry name" value="Diguanylate_Cyclase"/>
</dbReference>
<reference evidence="3" key="1">
    <citation type="journal article" date="2014" name="Int. J. Syst. Evol. Microbiol.">
        <title>Complete genome sequence of Corynebacterium casei LMG S-19264T (=DSM 44701T), isolated from a smear-ripened cheese.</title>
        <authorList>
            <consortium name="US DOE Joint Genome Institute (JGI-PGF)"/>
            <person name="Walter F."/>
            <person name="Albersmeier A."/>
            <person name="Kalinowski J."/>
            <person name="Ruckert C."/>
        </authorList>
    </citation>
    <scope>NUCLEOTIDE SEQUENCE</scope>
    <source>
        <strain evidence="3">CGMCC 1.15447</strain>
    </source>
</reference>
<sequence length="376" mass="41007">MRDKRQFEVIDGRQMDHLRVFHDVARALTASLELEEILGAIMDKMAKFFGPERWSFLMVDETANELYYAIAVGENAESLKGLRVAMGEGVAGWVASTGNPLVVPNVKLDKNWAKFAASHPELNIQSIACVPVRSGNKTLGVIQLLNSKMDLLSEYSVSFLRILCDYAAIAIQNARSMTLIQELTITDDVTGLFNARHLYTMLADEVKTGKPFSLLFVDLDHFKSVNDTHGHLIGSRLLSEVGGLMKRLLGPNNSAFRYGGDEFVALLPGMGKAAATGVVMALCDDLRSSKFLEGAGLALNLSGSFGLATFPEDGDTVPTILKAADTMMYEAKTTRDNIAVAGKGLLMERERVTQIGRDSRQAVGGLYVERGPVRSI</sequence>
<evidence type="ECO:0000313" key="4">
    <source>
        <dbReference type="Proteomes" id="UP000648801"/>
    </source>
</evidence>
<dbReference type="NCBIfam" id="TIGR00254">
    <property type="entry name" value="GGDEF"/>
    <property type="match status" value="1"/>
</dbReference>
<dbReference type="Gene3D" id="3.30.450.40">
    <property type="match status" value="1"/>
</dbReference>
<evidence type="ECO:0000256" key="1">
    <source>
        <dbReference type="ARBA" id="ARBA00012528"/>
    </source>
</evidence>
<dbReference type="Proteomes" id="UP000648801">
    <property type="component" value="Unassembled WGS sequence"/>
</dbReference>
<dbReference type="GO" id="GO:0005886">
    <property type="term" value="C:plasma membrane"/>
    <property type="evidence" value="ECO:0007669"/>
    <property type="project" value="TreeGrafter"/>
</dbReference>
<dbReference type="SUPFAM" id="SSF55781">
    <property type="entry name" value="GAF domain-like"/>
    <property type="match status" value="1"/>
</dbReference>
<keyword evidence="4" id="KW-1185">Reference proteome</keyword>
<evidence type="ECO:0000259" key="2">
    <source>
        <dbReference type="PROSITE" id="PS50887"/>
    </source>
</evidence>